<dbReference type="GO" id="GO:0016616">
    <property type="term" value="F:oxidoreductase activity, acting on the CH-OH group of donors, NAD or NADP as acceptor"/>
    <property type="evidence" value="ECO:0007669"/>
    <property type="project" value="InterPro"/>
</dbReference>
<feature type="domain" description="D-isomer specific 2-hydroxyacid dehydrogenase catalytic" evidence="4">
    <location>
        <begin position="41"/>
        <end position="325"/>
    </location>
</feature>
<evidence type="ECO:0000256" key="2">
    <source>
        <dbReference type="ARBA" id="ARBA00023027"/>
    </source>
</evidence>
<dbReference type="SUPFAM" id="SSF52283">
    <property type="entry name" value="Formate/glycerate dehydrogenase catalytic domain-like"/>
    <property type="match status" value="1"/>
</dbReference>
<dbReference type="InterPro" id="IPR036291">
    <property type="entry name" value="NAD(P)-bd_dom_sf"/>
</dbReference>
<evidence type="ECO:0000259" key="4">
    <source>
        <dbReference type="Pfam" id="PF00389"/>
    </source>
</evidence>
<accession>A0A4R7BT35</accession>
<comment type="caution">
    <text evidence="6">The sequence shown here is derived from an EMBL/GenBank/DDBJ whole genome shotgun (WGS) entry which is preliminary data.</text>
</comment>
<protein>
    <submittedName>
        <fullName evidence="6">Phosphoglycerate dehydrogenase-like enzyme</fullName>
    </submittedName>
</protein>
<keyword evidence="7" id="KW-1185">Reference proteome</keyword>
<dbReference type="Gene3D" id="3.40.50.720">
    <property type="entry name" value="NAD(P)-binding Rossmann-like Domain"/>
    <property type="match status" value="2"/>
</dbReference>
<reference evidence="6 7" key="1">
    <citation type="submission" date="2019-03" db="EMBL/GenBank/DDBJ databases">
        <title>Genomic Encyclopedia of Type Strains, Phase IV (KMG-IV): sequencing the most valuable type-strain genomes for metagenomic binning, comparative biology and taxonomic classification.</title>
        <authorList>
            <person name="Goeker M."/>
        </authorList>
    </citation>
    <scope>NUCLEOTIDE SEQUENCE [LARGE SCALE GENOMIC DNA]</scope>
    <source>
        <strain evidence="6 7">DSM 25903</strain>
    </source>
</reference>
<proteinExistence type="inferred from homology"/>
<gene>
    <name evidence="6" type="ORF">EV668_4347</name>
</gene>
<dbReference type="RefSeq" id="WP_245513343.1">
    <property type="nucleotide sequence ID" value="NZ_SNZR01000016.1"/>
</dbReference>
<name>A0A4R7BT35_9HYPH</name>
<comment type="similarity">
    <text evidence="3">Belongs to the D-isomer specific 2-hydroxyacid dehydrogenase family.</text>
</comment>
<dbReference type="CDD" id="cd05300">
    <property type="entry name" value="2-Hacid_dh_1"/>
    <property type="match status" value="1"/>
</dbReference>
<dbReference type="SUPFAM" id="SSF51735">
    <property type="entry name" value="NAD(P)-binding Rossmann-fold domains"/>
    <property type="match status" value="1"/>
</dbReference>
<dbReference type="GO" id="GO:0051287">
    <property type="term" value="F:NAD binding"/>
    <property type="evidence" value="ECO:0007669"/>
    <property type="project" value="InterPro"/>
</dbReference>
<dbReference type="Pfam" id="PF00389">
    <property type="entry name" value="2-Hacid_dh"/>
    <property type="match status" value="1"/>
</dbReference>
<keyword evidence="2" id="KW-0520">NAD</keyword>
<evidence type="ECO:0000313" key="6">
    <source>
        <dbReference type="EMBL" id="TDR87267.1"/>
    </source>
</evidence>
<dbReference type="AlphaFoldDB" id="A0A4R7BT35"/>
<dbReference type="Proteomes" id="UP000295122">
    <property type="component" value="Unassembled WGS sequence"/>
</dbReference>
<evidence type="ECO:0000313" key="7">
    <source>
        <dbReference type="Proteomes" id="UP000295122"/>
    </source>
</evidence>
<dbReference type="EMBL" id="SNZR01000016">
    <property type="protein sequence ID" value="TDR87267.1"/>
    <property type="molecule type" value="Genomic_DNA"/>
</dbReference>
<evidence type="ECO:0000256" key="1">
    <source>
        <dbReference type="ARBA" id="ARBA00023002"/>
    </source>
</evidence>
<organism evidence="6 7">
    <name type="scientific">Enterovirga rhinocerotis</name>
    <dbReference type="NCBI Taxonomy" id="1339210"/>
    <lineage>
        <taxon>Bacteria</taxon>
        <taxon>Pseudomonadati</taxon>
        <taxon>Pseudomonadota</taxon>
        <taxon>Alphaproteobacteria</taxon>
        <taxon>Hyphomicrobiales</taxon>
        <taxon>Methylobacteriaceae</taxon>
        <taxon>Enterovirga</taxon>
    </lineage>
</organism>
<dbReference type="PANTHER" id="PTHR43333">
    <property type="entry name" value="2-HACID_DH_C DOMAIN-CONTAINING PROTEIN"/>
    <property type="match status" value="1"/>
</dbReference>
<dbReference type="PANTHER" id="PTHR43333:SF1">
    <property type="entry name" value="D-ISOMER SPECIFIC 2-HYDROXYACID DEHYDROGENASE NAD-BINDING DOMAIN-CONTAINING PROTEIN"/>
    <property type="match status" value="1"/>
</dbReference>
<dbReference type="InterPro" id="IPR006139">
    <property type="entry name" value="D-isomer_2_OHA_DH_cat_dom"/>
</dbReference>
<evidence type="ECO:0000259" key="5">
    <source>
        <dbReference type="Pfam" id="PF02826"/>
    </source>
</evidence>
<evidence type="ECO:0000256" key="3">
    <source>
        <dbReference type="RuleBase" id="RU003719"/>
    </source>
</evidence>
<keyword evidence="1 3" id="KW-0560">Oxidoreductase</keyword>
<dbReference type="InterPro" id="IPR006140">
    <property type="entry name" value="D-isomer_DH_NAD-bd"/>
</dbReference>
<feature type="domain" description="D-isomer specific 2-hydroxyacid dehydrogenase NAD-binding" evidence="5">
    <location>
        <begin position="114"/>
        <end position="294"/>
    </location>
</feature>
<sequence length="326" mass="34622">MTNLSENPVICFAHAAYGLLDAYDALPASERPAGTSAFQVASREELAARIGEADIVVASGLWDNALLAKAPRLRLVQSVSAGVNQFDATAFAAHGVQLASAQGANEQAVSEHAIAMLLALARRIHEARDNQARRVWRPMQSDHGLREDVIGGKTLVIIGLGRIGGRLARLAKAFGMHVIGVRRDPSAGLNGADEVVATRDLLGVLPRADYVALTCPLTDETKDIVDARALAAMKPRSILVNLARGGCVVEADLIAALRSGHLEAAGLDVTVEEPLPAASPLWEMPNVLVTPHTGGETRAYEASVTELLVENIGRLRRGERLVNQIV</sequence>
<dbReference type="Pfam" id="PF02826">
    <property type="entry name" value="2-Hacid_dh_C"/>
    <property type="match status" value="1"/>
</dbReference>